<dbReference type="GO" id="GO:0046872">
    <property type="term" value="F:metal ion binding"/>
    <property type="evidence" value="ECO:0007669"/>
    <property type="project" value="UniProtKB-KW"/>
</dbReference>
<keyword evidence="1" id="KW-0813">Transport</keyword>
<dbReference type="SUPFAM" id="SSF100950">
    <property type="entry name" value="NagB/RpiA/CoA transferase-like"/>
    <property type="match status" value="1"/>
</dbReference>
<keyword evidence="7" id="KW-0411">Iron-sulfur</keyword>
<dbReference type="Gene3D" id="3.40.50.10420">
    <property type="entry name" value="NagB/RpiA/CoA transferase-like"/>
    <property type="match status" value="1"/>
</dbReference>
<dbReference type="Pfam" id="PF11870">
    <property type="entry name" value="LutB_C"/>
    <property type="match status" value="1"/>
</dbReference>
<feature type="region of interest" description="Disordered" evidence="8">
    <location>
        <begin position="468"/>
        <end position="489"/>
    </location>
</feature>
<gene>
    <name evidence="12" type="primary">lutB</name>
    <name evidence="12" type="ORF">SCOCK_170037</name>
</gene>
<dbReference type="SUPFAM" id="SSF54862">
    <property type="entry name" value="4Fe-4S ferredoxins"/>
    <property type="match status" value="1"/>
</dbReference>
<evidence type="ECO:0000256" key="2">
    <source>
        <dbReference type="ARBA" id="ARBA00022485"/>
    </source>
</evidence>
<keyword evidence="13" id="KW-1185">Reference proteome</keyword>
<proteinExistence type="predicted"/>
<dbReference type="InterPro" id="IPR017900">
    <property type="entry name" value="4Fe4S_Fe_S_CS"/>
</dbReference>
<keyword evidence="6" id="KW-0408">Iron</keyword>
<dbReference type="GO" id="GO:0051539">
    <property type="term" value="F:4 iron, 4 sulfur cluster binding"/>
    <property type="evidence" value="ECO:0007669"/>
    <property type="project" value="UniProtKB-KW"/>
</dbReference>
<dbReference type="RefSeq" id="WP_251486992.1">
    <property type="nucleotide sequence ID" value="NZ_CAJSLV010000045.1"/>
</dbReference>
<dbReference type="InterPro" id="IPR009051">
    <property type="entry name" value="Helical_ferredxn"/>
</dbReference>
<evidence type="ECO:0000256" key="1">
    <source>
        <dbReference type="ARBA" id="ARBA00022448"/>
    </source>
</evidence>
<evidence type="ECO:0000256" key="6">
    <source>
        <dbReference type="ARBA" id="ARBA00023004"/>
    </source>
</evidence>
<evidence type="ECO:0000259" key="11">
    <source>
        <dbReference type="Pfam" id="PF13183"/>
    </source>
</evidence>
<dbReference type="PANTHER" id="PTHR47153">
    <property type="entry name" value="LACTATE UTILIZATION PROTEIN B"/>
    <property type="match status" value="1"/>
</dbReference>
<keyword evidence="4" id="KW-0677">Repeat</keyword>
<dbReference type="InterPro" id="IPR017896">
    <property type="entry name" value="4Fe4S_Fe-S-bd"/>
</dbReference>
<feature type="domain" description="Lactate utilization protein B C-terminal" evidence="10">
    <location>
        <begin position="401"/>
        <end position="472"/>
    </location>
</feature>
<dbReference type="InterPro" id="IPR037171">
    <property type="entry name" value="NagB/RpiA_transferase-like"/>
</dbReference>
<keyword evidence="2" id="KW-0004">4Fe-4S</keyword>
<protein>
    <submittedName>
        <fullName evidence="12">Lactate utilization protein B</fullName>
    </submittedName>
</protein>
<dbReference type="Pfam" id="PF02589">
    <property type="entry name" value="LUD_dom"/>
    <property type="match status" value="1"/>
</dbReference>
<evidence type="ECO:0000256" key="5">
    <source>
        <dbReference type="ARBA" id="ARBA00022982"/>
    </source>
</evidence>
<dbReference type="AlphaFoldDB" id="A0A9W4DM22"/>
<dbReference type="Proteomes" id="UP001152519">
    <property type="component" value="Unassembled WGS sequence"/>
</dbReference>
<evidence type="ECO:0000259" key="10">
    <source>
        <dbReference type="Pfam" id="PF11870"/>
    </source>
</evidence>
<comment type="caution">
    <text evidence="12">The sequence shown here is derived from an EMBL/GenBank/DDBJ whole genome shotgun (WGS) entry which is preliminary data.</text>
</comment>
<name>A0A9W4DM22_9ACTN</name>
<keyword evidence="3" id="KW-0479">Metal-binding</keyword>
<dbReference type="InterPro" id="IPR024569">
    <property type="entry name" value="LutB_C"/>
</dbReference>
<evidence type="ECO:0000313" key="12">
    <source>
        <dbReference type="EMBL" id="CAG6392479.1"/>
    </source>
</evidence>
<evidence type="ECO:0000256" key="7">
    <source>
        <dbReference type="ARBA" id="ARBA00023014"/>
    </source>
</evidence>
<evidence type="ECO:0000256" key="4">
    <source>
        <dbReference type="ARBA" id="ARBA00022737"/>
    </source>
</evidence>
<sequence>MSSTYLGLPSFPVAAAESTRDEQLRANLRHATHTIRAKRATAISELTDWPELRAAGAAIKDHTLAHLDHYLLQLEAAVTAAGGTVHWAVDADDANRIVAGLVKATGETEVVKVKSMATQEIGLNEALAAEGIHAYETDLAELIVQLGDDRPSHILVPAIHKNRHQIRDIFSRQMAAWGRPAPDNLTDTPADLAEAARLHLREKFLRAKVAISGANFMIAETGTLVVLESEGNGRMCLTLPETLISVVGIEKLIPTWQDLEVFLQTLPRSSTAERMNPYTTTWTGTTDGDGPTDFHLVLLDNGRTDTLADSLGRQALRCIRCSACLNVCPVYERAGGHAYGSPYPGPIGAILTPQLRGTTTELDASLPYASTLCGACYDVCPVAIDIPDILVHLRERITEQRRGHALERAVMKAATWVLDHPSAYALARQTATRTRHLHPTELPAPTPAKAWSNARDLPRFPGRSFRTWWKDRPAGEAPHGRPAREDTTR</sequence>
<evidence type="ECO:0000259" key="9">
    <source>
        <dbReference type="Pfam" id="PF02589"/>
    </source>
</evidence>
<evidence type="ECO:0000256" key="3">
    <source>
        <dbReference type="ARBA" id="ARBA00022723"/>
    </source>
</evidence>
<feature type="domain" description="LUD" evidence="9">
    <location>
        <begin position="73"/>
        <end position="298"/>
    </location>
</feature>
<accession>A0A9W4DM22</accession>
<dbReference type="InterPro" id="IPR003741">
    <property type="entry name" value="LUD_dom"/>
</dbReference>
<dbReference type="Pfam" id="PF13183">
    <property type="entry name" value="Fer4_8"/>
    <property type="match status" value="1"/>
</dbReference>
<dbReference type="Gene3D" id="1.10.1060.10">
    <property type="entry name" value="Alpha-helical ferredoxin"/>
    <property type="match status" value="1"/>
</dbReference>
<evidence type="ECO:0000313" key="13">
    <source>
        <dbReference type="Proteomes" id="UP001152519"/>
    </source>
</evidence>
<dbReference type="InterPro" id="IPR024185">
    <property type="entry name" value="FTHF_cligase-like_sf"/>
</dbReference>
<organism evidence="12 13">
    <name type="scientific">Actinacidiphila cocklensis</name>
    <dbReference type="NCBI Taxonomy" id="887465"/>
    <lineage>
        <taxon>Bacteria</taxon>
        <taxon>Bacillati</taxon>
        <taxon>Actinomycetota</taxon>
        <taxon>Actinomycetes</taxon>
        <taxon>Kitasatosporales</taxon>
        <taxon>Streptomycetaceae</taxon>
        <taxon>Actinacidiphila</taxon>
    </lineage>
</organism>
<feature type="domain" description="4Fe-4S ferredoxin-type" evidence="11">
    <location>
        <begin position="315"/>
        <end position="384"/>
    </location>
</feature>
<reference evidence="12" key="1">
    <citation type="submission" date="2021-05" db="EMBL/GenBank/DDBJ databases">
        <authorList>
            <person name="Arsene-Ploetze F."/>
        </authorList>
    </citation>
    <scope>NUCLEOTIDE SEQUENCE</scope>
    <source>
        <strain evidence="12">DSM 42138</strain>
    </source>
</reference>
<dbReference type="EMBL" id="CAJSLV010000045">
    <property type="protein sequence ID" value="CAG6392479.1"/>
    <property type="molecule type" value="Genomic_DNA"/>
</dbReference>
<keyword evidence="5" id="KW-0249">Electron transport</keyword>
<dbReference type="InterPro" id="IPR004452">
    <property type="entry name" value="LutB/LldF"/>
</dbReference>
<dbReference type="PROSITE" id="PS00198">
    <property type="entry name" value="4FE4S_FER_1"/>
    <property type="match status" value="1"/>
</dbReference>
<dbReference type="PANTHER" id="PTHR47153:SF2">
    <property type="entry name" value="LACTATE UTILIZATION PROTEIN B"/>
    <property type="match status" value="1"/>
</dbReference>
<dbReference type="GO" id="GO:0006089">
    <property type="term" value="P:lactate metabolic process"/>
    <property type="evidence" value="ECO:0007669"/>
    <property type="project" value="InterPro"/>
</dbReference>
<evidence type="ECO:0000256" key="8">
    <source>
        <dbReference type="SAM" id="MobiDB-lite"/>
    </source>
</evidence>